<dbReference type="PANTHER" id="PTHR36013">
    <property type="entry name" value="ATP SYNTHASE 24 KDA SUBUNIT, MITOCHONDRIAL-RELATED"/>
    <property type="match status" value="1"/>
</dbReference>
<keyword evidence="3" id="KW-1185">Reference proteome</keyword>
<accession>A0AAV5MDE3</accession>
<evidence type="ECO:0008006" key="4">
    <source>
        <dbReference type="Google" id="ProtNLM"/>
    </source>
</evidence>
<comment type="caution">
    <text evidence="2">The sequence shown here is derived from an EMBL/GenBank/DDBJ whole genome shotgun (WGS) entry which is preliminary data.</text>
</comment>
<reference evidence="2 3" key="1">
    <citation type="journal article" date="2021" name="Commun. Biol.">
        <title>The genome of Shorea leprosula (Dipterocarpaceae) highlights the ecological relevance of drought in aseasonal tropical rainforests.</title>
        <authorList>
            <person name="Ng K.K.S."/>
            <person name="Kobayashi M.J."/>
            <person name="Fawcett J.A."/>
            <person name="Hatakeyama M."/>
            <person name="Paape T."/>
            <person name="Ng C.H."/>
            <person name="Ang C.C."/>
            <person name="Tnah L.H."/>
            <person name="Lee C.T."/>
            <person name="Nishiyama T."/>
            <person name="Sese J."/>
            <person name="O'Brien M.J."/>
            <person name="Copetti D."/>
            <person name="Mohd Noor M.I."/>
            <person name="Ong R.C."/>
            <person name="Putra M."/>
            <person name="Sireger I.Z."/>
            <person name="Indrioko S."/>
            <person name="Kosugi Y."/>
            <person name="Izuno A."/>
            <person name="Isagi Y."/>
            <person name="Lee S.L."/>
            <person name="Shimizu K.K."/>
        </authorList>
    </citation>
    <scope>NUCLEOTIDE SEQUENCE [LARGE SCALE GENOMIC DNA]</scope>
    <source>
        <strain evidence="2">214</strain>
    </source>
</reference>
<dbReference type="EMBL" id="BPVZ01000229">
    <property type="protein sequence ID" value="GKV47507.1"/>
    <property type="molecule type" value="Genomic_DNA"/>
</dbReference>
<evidence type="ECO:0000313" key="3">
    <source>
        <dbReference type="Proteomes" id="UP001054252"/>
    </source>
</evidence>
<name>A0AAV5MDE3_9ROSI</name>
<protein>
    <recommendedName>
        <fullName evidence="4">ATP synthase 24 kDa subunit, mitochondrial</fullName>
    </recommendedName>
</protein>
<evidence type="ECO:0000313" key="2">
    <source>
        <dbReference type="EMBL" id="GKV47507.1"/>
    </source>
</evidence>
<keyword evidence="1" id="KW-0175">Coiled coil</keyword>
<evidence type="ECO:0000256" key="1">
    <source>
        <dbReference type="SAM" id="Coils"/>
    </source>
</evidence>
<dbReference type="Pfam" id="PF15704">
    <property type="entry name" value="Mt_ATP_synt"/>
    <property type="match status" value="1"/>
</dbReference>
<dbReference type="AlphaFoldDB" id="A0AAV5MDE3"/>
<dbReference type="InterPro" id="IPR031432">
    <property type="entry name" value="MGP1"/>
</dbReference>
<feature type="coiled-coil region" evidence="1">
    <location>
        <begin position="48"/>
        <end position="79"/>
    </location>
</feature>
<dbReference type="PANTHER" id="PTHR36013:SF2">
    <property type="entry name" value="ATP SYNTHASE 24 KDA SUBUNIT, MITOCHONDRIAL-RELATED"/>
    <property type="match status" value="1"/>
</dbReference>
<dbReference type="GO" id="GO:0009555">
    <property type="term" value="P:pollen development"/>
    <property type="evidence" value="ECO:0007669"/>
    <property type="project" value="InterPro"/>
</dbReference>
<gene>
    <name evidence="2" type="ORF">SLEP1_g54408</name>
</gene>
<dbReference type="Proteomes" id="UP001054252">
    <property type="component" value="Unassembled WGS sequence"/>
</dbReference>
<proteinExistence type="predicted"/>
<sequence>MMMDALEKVENEIKKPLMRNDKKGMALLLAEFDKVNKKLGIRKEDLPKYEEELEVKIAKAQLQELKKDAIEAMETQKKREEFKDEQMPDVKSLDIRNFL</sequence>
<organism evidence="2 3">
    <name type="scientific">Rubroshorea leprosula</name>
    <dbReference type="NCBI Taxonomy" id="152421"/>
    <lineage>
        <taxon>Eukaryota</taxon>
        <taxon>Viridiplantae</taxon>
        <taxon>Streptophyta</taxon>
        <taxon>Embryophyta</taxon>
        <taxon>Tracheophyta</taxon>
        <taxon>Spermatophyta</taxon>
        <taxon>Magnoliopsida</taxon>
        <taxon>eudicotyledons</taxon>
        <taxon>Gunneridae</taxon>
        <taxon>Pentapetalae</taxon>
        <taxon>rosids</taxon>
        <taxon>malvids</taxon>
        <taxon>Malvales</taxon>
        <taxon>Dipterocarpaceae</taxon>
        <taxon>Rubroshorea</taxon>
    </lineage>
</organism>